<evidence type="ECO:0000256" key="8">
    <source>
        <dbReference type="ARBA" id="ARBA00023204"/>
    </source>
</evidence>
<dbReference type="InterPro" id="IPR014016">
    <property type="entry name" value="UvrD-like_ATP-bd"/>
</dbReference>
<feature type="domain" description="UvrD-like helicase ATP-binding" evidence="15">
    <location>
        <begin position="19"/>
        <end position="303"/>
    </location>
</feature>
<protein>
    <recommendedName>
        <fullName evidence="11">DNA 3'-5' helicase</fullName>
        <ecNumber evidence="11">5.6.2.4</ecNumber>
    </recommendedName>
</protein>
<dbReference type="Gene3D" id="3.40.50.300">
    <property type="entry name" value="P-loop containing nucleotide triphosphate hydrolases"/>
    <property type="match status" value="3"/>
</dbReference>
<dbReference type="CDD" id="cd17932">
    <property type="entry name" value="DEXQc_UvrD"/>
    <property type="match status" value="1"/>
</dbReference>
<dbReference type="GO" id="GO:0005524">
    <property type="term" value="F:ATP binding"/>
    <property type="evidence" value="ECO:0007669"/>
    <property type="project" value="UniProtKB-UniRule"/>
</dbReference>
<keyword evidence="18" id="KW-1185">Reference proteome</keyword>
<dbReference type="GO" id="GO:0005634">
    <property type="term" value="C:nucleus"/>
    <property type="evidence" value="ECO:0007669"/>
    <property type="project" value="TreeGrafter"/>
</dbReference>
<comment type="catalytic activity">
    <reaction evidence="10">
        <text>Couples ATP hydrolysis with the unwinding of duplex DNA by translocating in the 3'-5' direction.</text>
        <dbReference type="EC" id="5.6.2.4"/>
    </reaction>
</comment>
<evidence type="ECO:0000256" key="12">
    <source>
        <dbReference type="ARBA" id="ARBA00048988"/>
    </source>
</evidence>
<dbReference type="OrthoDB" id="1470711at2759"/>
<dbReference type="FunFam" id="3.40.50.300:FF:001201">
    <property type="entry name" value="ATP-dependent DNA helicase UvrD2"/>
    <property type="match status" value="1"/>
</dbReference>
<dbReference type="SUPFAM" id="SSF52540">
    <property type="entry name" value="P-loop containing nucleoside triphosphate hydrolases"/>
    <property type="match status" value="2"/>
</dbReference>
<accession>A0A0J0XN98</accession>
<dbReference type="InterPro" id="IPR013986">
    <property type="entry name" value="DExx_box_DNA_helicase_dom_sf"/>
</dbReference>
<feature type="compositionally biased region" description="Basic and acidic residues" evidence="14">
    <location>
        <begin position="560"/>
        <end position="570"/>
    </location>
</feature>
<feature type="region of interest" description="Disordered" evidence="14">
    <location>
        <begin position="560"/>
        <end position="631"/>
    </location>
</feature>
<comment type="catalytic activity">
    <reaction evidence="12">
        <text>ATP + H2O = ADP + phosphate + H(+)</text>
        <dbReference type="Rhea" id="RHEA:13065"/>
        <dbReference type="ChEBI" id="CHEBI:15377"/>
        <dbReference type="ChEBI" id="CHEBI:15378"/>
        <dbReference type="ChEBI" id="CHEBI:30616"/>
        <dbReference type="ChEBI" id="CHEBI:43474"/>
        <dbReference type="ChEBI" id="CHEBI:456216"/>
        <dbReference type="EC" id="5.6.2.4"/>
    </reaction>
</comment>
<dbReference type="InterPro" id="IPR000212">
    <property type="entry name" value="DNA_helicase_UvrD/REP"/>
</dbReference>
<dbReference type="Pfam" id="PF00580">
    <property type="entry name" value="UvrD-helicase"/>
    <property type="match status" value="1"/>
</dbReference>
<dbReference type="Gene3D" id="1.10.10.160">
    <property type="match status" value="1"/>
</dbReference>
<evidence type="ECO:0000256" key="14">
    <source>
        <dbReference type="SAM" id="MobiDB-lite"/>
    </source>
</evidence>
<dbReference type="AlphaFoldDB" id="A0A0J0XN98"/>
<evidence type="ECO:0000256" key="6">
    <source>
        <dbReference type="ARBA" id="ARBA00022840"/>
    </source>
</evidence>
<keyword evidence="5 13" id="KW-0347">Helicase</keyword>
<evidence type="ECO:0000256" key="13">
    <source>
        <dbReference type="PROSITE-ProRule" id="PRU00560"/>
    </source>
</evidence>
<evidence type="ECO:0000256" key="7">
    <source>
        <dbReference type="ARBA" id="ARBA00023125"/>
    </source>
</evidence>
<dbReference type="InterPro" id="IPR027417">
    <property type="entry name" value="P-loop_NTPase"/>
</dbReference>
<evidence type="ECO:0000256" key="2">
    <source>
        <dbReference type="ARBA" id="ARBA00022741"/>
    </source>
</evidence>
<keyword evidence="2 13" id="KW-0547">Nucleotide-binding</keyword>
<organism evidence="17 18">
    <name type="scientific">Cutaneotrichosporon oleaginosum</name>
    <dbReference type="NCBI Taxonomy" id="879819"/>
    <lineage>
        <taxon>Eukaryota</taxon>
        <taxon>Fungi</taxon>
        <taxon>Dikarya</taxon>
        <taxon>Basidiomycota</taxon>
        <taxon>Agaricomycotina</taxon>
        <taxon>Tremellomycetes</taxon>
        <taxon>Trichosporonales</taxon>
        <taxon>Trichosporonaceae</taxon>
        <taxon>Cutaneotrichosporon</taxon>
    </lineage>
</organism>
<dbReference type="PANTHER" id="PTHR11070">
    <property type="entry name" value="UVRD / RECB / PCRA DNA HELICASE FAMILY MEMBER"/>
    <property type="match status" value="1"/>
</dbReference>
<evidence type="ECO:0000256" key="5">
    <source>
        <dbReference type="ARBA" id="ARBA00022806"/>
    </source>
</evidence>
<evidence type="ECO:0000313" key="18">
    <source>
        <dbReference type="Proteomes" id="UP000053611"/>
    </source>
</evidence>
<evidence type="ECO:0000259" key="15">
    <source>
        <dbReference type="PROSITE" id="PS51198"/>
    </source>
</evidence>
<sequence length="741" mass="83321">MPQHGDEDADLDAYPYLRGLNPAQLQAVIAPPEVPLQILAGPGSGKTRVLTSRVAHLVKRHHISPRRITAVTFTNKAANEMRKRLQALLGLSEASQLVLGTFHATCVRYLRRHGARIGLDTNFAIADADDCKKIMTRLLKEKKEELTMARISLREGDVLSVISKAKAKGETPEGMEIRAAQPESDSVLTVIAELYEDYEAALREAGALDFDDLLLFGLRLFRQHSGILESCTHILVDEFQDTNTTQYELMKCFSKAQGGVSIVGDPDQSIYGWRSAEIENLTKMTKDFDNVRAIYLEENYRSTGAILAASHSIVSQDKSRIEKNLYTSHPKSTTVTLKTLATPAVEASFISAEIKRLVAYSGGMLNFEDFAILLRYNALSRVLEAALQKEGIPNRIIGGRKFFERMEVKDLLAYLQLADNPHFTVRVWREYANIQPAFMRVINTPRRGIGDKSVADLVTAARRKKVPPMALCEAIVDGERLPEGIKPALKKKLASFVSVVRKLRRAAREDFPVEEIIRMALEKLNYEEYLRSTQQDYVERWENVQELISYSVIVAKEQSREAELDEEGTRPEGFASAKTFPLDAPSPSHKVEIPVHPMFRRGDSSSRSRSSSSVPDTNQRKANRPRVKVEDDIIEILSSDEEMDERPPQPAPAIAEDEDLMTPLRFFLQKSMLSTDTESNEPDEEISKVTMSTVHAAKGLEWPVVFIPAAEQGTFPSYRCTEEHEIAEERRLLYVAMTHFD</sequence>
<evidence type="ECO:0000256" key="10">
    <source>
        <dbReference type="ARBA" id="ARBA00034617"/>
    </source>
</evidence>
<dbReference type="GO" id="GO:0003677">
    <property type="term" value="F:DNA binding"/>
    <property type="evidence" value="ECO:0007669"/>
    <property type="project" value="UniProtKB-KW"/>
</dbReference>
<dbReference type="Gene3D" id="1.10.486.10">
    <property type="entry name" value="PCRA, domain 4"/>
    <property type="match status" value="1"/>
</dbReference>
<dbReference type="InterPro" id="IPR014017">
    <property type="entry name" value="DNA_helicase_UvrD-like_C"/>
</dbReference>
<evidence type="ECO:0000256" key="3">
    <source>
        <dbReference type="ARBA" id="ARBA00022763"/>
    </source>
</evidence>
<feature type="domain" description="UvrD-like helicase C-terminal" evidence="16">
    <location>
        <begin position="304"/>
        <end position="699"/>
    </location>
</feature>
<dbReference type="GO" id="GO:0043138">
    <property type="term" value="F:3'-5' DNA helicase activity"/>
    <property type="evidence" value="ECO:0007669"/>
    <property type="project" value="UniProtKB-EC"/>
</dbReference>
<keyword evidence="8" id="KW-0234">DNA repair</keyword>
<dbReference type="Proteomes" id="UP000053611">
    <property type="component" value="Unassembled WGS sequence"/>
</dbReference>
<keyword evidence="3" id="KW-0227">DNA damage</keyword>
<evidence type="ECO:0000256" key="4">
    <source>
        <dbReference type="ARBA" id="ARBA00022801"/>
    </source>
</evidence>
<feature type="binding site" evidence="13">
    <location>
        <begin position="40"/>
        <end position="47"/>
    </location>
    <ligand>
        <name>ATP</name>
        <dbReference type="ChEBI" id="CHEBI:30616"/>
    </ligand>
</feature>
<evidence type="ECO:0000256" key="1">
    <source>
        <dbReference type="ARBA" id="ARBA00009922"/>
    </source>
</evidence>
<evidence type="ECO:0000259" key="16">
    <source>
        <dbReference type="PROSITE" id="PS51217"/>
    </source>
</evidence>
<name>A0A0J0XN98_9TREE</name>
<keyword evidence="4 13" id="KW-0378">Hydrolase</keyword>
<dbReference type="Pfam" id="PF13361">
    <property type="entry name" value="UvrD_C"/>
    <property type="match status" value="1"/>
</dbReference>
<keyword evidence="6 13" id="KW-0067">ATP-binding</keyword>
<gene>
    <name evidence="17" type="ORF">CC85DRAFT_83673</name>
</gene>
<evidence type="ECO:0000256" key="9">
    <source>
        <dbReference type="ARBA" id="ARBA00023235"/>
    </source>
</evidence>
<dbReference type="STRING" id="879819.A0A0J0XN98"/>
<dbReference type="PROSITE" id="PS51198">
    <property type="entry name" value="UVRD_HELICASE_ATP_BIND"/>
    <property type="match status" value="1"/>
</dbReference>
<keyword evidence="7" id="KW-0238">DNA-binding</keyword>
<keyword evidence="9" id="KW-0413">Isomerase</keyword>
<proteinExistence type="inferred from homology"/>
<evidence type="ECO:0000256" key="11">
    <source>
        <dbReference type="ARBA" id="ARBA00034808"/>
    </source>
</evidence>
<dbReference type="GO" id="GO:0016787">
    <property type="term" value="F:hydrolase activity"/>
    <property type="evidence" value="ECO:0007669"/>
    <property type="project" value="UniProtKB-UniRule"/>
</dbReference>
<dbReference type="EC" id="5.6.2.4" evidence="11"/>
<dbReference type="PROSITE" id="PS51217">
    <property type="entry name" value="UVRD_HELICASE_CTER"/>
    <property type="match status" value="1"/>
</dbReference>
<comment type="similarity">
    <text evidence="1">Belongs to the helicase family. UvrD subfamily.</text>
</comment>
<dbReference type="EMBL" id="KQ087204">
    <property type="protein sequence ID" value="KLT42552.1"/>
    <property type="molecule type" value="Genomic_DNA"/>
</dbReference>
<evidence type="ECO:0000313" key="17">
    <source>
        <dbReference type="EMBL" id="KLT42552.1"/>
    </source>
</evidence>
<reference evidence="17 18" key="1">
    <citation type="submission" date="2015-03" db="EMBL/GenBank/DDBJ databases">
        <title>Genomics and transcriptomics of the oil-accumulating basidiomycete yeast T. oleaginosus allow insights into substrate utilization and the diverse evolutionary trajectories of mating systems in fungi.</title>
        <authorList>
            <consortium name="DOE Joint Genome Institute"/>
            <person name="Kourist R."/>
            <person name="Kracht O."/>
            <person name="Bracharz F."/>
            <person name="Lipzen A."/>
            <person name="Nolan M."/>
            <person name="Ohm R."/>
            <person name="Grigoriev I."/>
            <person name="Sun S."/>
            <person name="Heitman J."/>
            <person name="Bruck T."/>
            <person name="Nowrousian M."/>
        </authorList>
    </citation>
    <scope>NUCLEOTIDE SEQUENCE [LARGE SCALE GENOMIC DNA]</scope>
    <source>
        <strain evidence="17 18">IBC0246</strain>
    </source>
</reference>
<dbReference type="PANTHER" id="PTHR11070:SF2">
    <property type="entry name" value="ATP-DEPENDENT DNA HELICASE SRS2"/>
    <property type="match status" value="1"/>
</dbReference>
<dbReference type="GO" id="GO:0000725">
    <property type="term" value="P:recombinational repair"/>
    <property type="evidence" value="ECO:0007669"/>
    <property type="project" value="TreeGrafter"/>
</dbReference>